<proteinExistence type="predicted"/>
<reference evidence="2" key="2">
    <citation type="submission" date="2015-02" db="UniProtKB">
        <authorList>
            <consortium name="EnsemblMetazoa"/>
        </authorList>
    </citation>
    <scope>IDENTIFICATION</scope>
</reference>
<dbReference type="STRING" id="126957.T1JIZ3"/>
<dbReference type="EnsemblMetazoa" id="SMAR013824-RA">
    <property type="protein sequence ID" value="SMAR013824-PA"/>
    <property type="gene ID" value="SMAR013824"/>
</dbReference>
<feature type="region of interest" description="Disordered" evidence="1">
    <location>
        <begin position="81"/>
        <end position="118"/>
    </location>
</feature>
<accession>T1JIZ3</accession>
<dbReference type="Proteomes" id="UP000014500">
    <property type="component" value="Unassembled WGS sequence"/>
</dbReference>
<evidence type="ECO:0000313" key="2">
    <source>
        <dbReference type="EnsemblMetazoa" id="SMAR013824-PA"/>
    </source>
</evidence>
<dbReference type="EMBL" id="JH431958">
    <property type="status" value="NOT_ANNOTATED_CDS"/>
    <property type="molecule type" value="Genomic_DNA"/>
</dbReference>
<organism evidence="2 3">
    <name type="scientific">Strigamia maritima</name>
    <name type="common">European centipede</name>
    <name type="synonym">Geophilus maritimus</name>
    <dbReference type="NCBI Taxonomy" id="126957"/>
    <lineage>
        <taxon>Eukaryota</taxon>
        <taxon>Metazoa</taxon>
        <taxon>Ecdysozoa</taxon>
        <taxon>Arthropoda</taxon>
        <taxon>Myriapoda</taxon>
        <taxon>Chilopoda</taxon>
        <taxon>Pleurostigmophora</taxon>
        <taxon>Geophilomorpha</taxon>
        <taxon>Linotaeniidae</taxon>
        <taxon>Strigamia</taxon>
    </lineage>
</organism>
<protein>
    <submittedName>
        <fullName evidence="2">Uncharacterized protein</fullName>
    </submittedName>
</protein>
<reference evidence="3" key="1">
    <citation type="submission" date="2011-05" db="EMBL/GenBank/DDBJ databases">
        <authorList>
            <person name="Richards S.R."/>
            <person name="Qu J."/>
            <person name="Jiang H."/>
            <person name="Jhangiani S.N."/>
            <person name="Agravi P."/>
            <person name="Goodspeed R."/>
            <person name="Gross S."/>
            <person name="Mandapat C."/>
            <person name="Jackson L."/>
            <person name="Mathew T."/>
            <person name="Pu L."/>
            <person name="Thornton R."/>
            <person name="Saada N."/>
            <person name="Wilczek-Boney K.B."/>
            <person name="Lee S."/>
            <person name="Kovar C."/>
            <person name="Wu Y."/>
            <person name="Scherer S.E."/>
            <person name="Worley K.C."/>
            <person name="Muzny D.M."/>
            <person name="Gibbs R."/>
        </authorList>
    </citation>
    <scope>NUCLEOTIDE SEQUENCE</scope>
    <source>
        <strain evidence="3">Brora</strain>
    </source>
</reference>
<feature type="compositionally biased region" description="Polar residues" evidence="1">
    <location>
        <begin position="81"/>
        <end position="99"/>
    </location>
</feature>
<sequence>MHSRTLHFRRHELRKPLVTLYEVELACNPSRPWTGDYILDIIKCIEFQQDNSPMNGSVRALNLSRDLVNREFLNNCSWTGLQQNLGETNGESRSGMSSEYENETDLYDSRPKKTTKLC</sequence>
<name>T1JIZ3_STRMM</name>
<dbReference type="AlphaFoldDB" id="T1JIZ3"/>
<dbReference type="HOGENOM" id="CLU_2078989_0_0_1"/>
<keyword evidence="3" id="KW-1185">Reference proteome</keyword>
<evidence type="ECO:0000313" key="3">
    <source>
        <dbReference type="Proteomes" id="UP000014500"/>
    </source>
</evidence>
<evidence type="ECO:0000256" key="1">
    <source>
        <dbReference type="SAM" id="MobiDB-lite"/>
    </source>
</evidence>